<dbReference type="InterPro" id="IPR018060">
    <property type="entry name" value="HTH_AraC"/>
</dbReference>
<feature type="domain" description="HTH araC/xylS-type" evidence="5">
    <location>
        <begin position="206"/>
        <end position="304"/>
    </location>
</feature>
<dbReference type="PROSITE" id="PS00041">
    <property type="entry name" value="HTH_ARAC_FAMILY_1"/>
    <property type="match status" value="1"/>
</dbReference>
<dbReference type="AlphaFoldDB" id="D5AVN3"/>
<keyword evidence="2" id="KW-0238">DNA-binding</keyword>
<dbReference type="SUPFAM" id="SSF46689">
    <property type="entry name" value="Homeodomain-like"/>
    <property type="match status" value="2"/>
</dbReference>
<dbReference type="InterPro" id="IPR018062">
    <property type="entry name" value="HTH_AraC-typ_CS"/>
</dbReference>
<gene>
    <name evidence="6" type="ordered locus">RCAP_rcp00113</name>
</gene>
<proteinExistence type="predicted"/>
<organism evidence="6 7">
    <name type="scientific">Rhodobacter capsulatus (strain ATCC BAA-309 / NBRC 16581 / SB1003)</name>
    <dbReference type="NCBI Taxonomy" id="272942"/>
    <lineage>
        <taxon>Bacteria</taxon>
        <taxon>Pseudomonadati</taxon>
        <taxon>Pseudomonadota</taxon>
        <taxon>Alphaproteobacteria</taxon>
        <taxon>Rhodobacterales</taxon>
        <taxon>Rhodobacter group</taxon>
        <taxon>Rhodobacter</taxon>
    </lineage>
</organism>
<evidence type="ECO:0000313" key="6">
    <source>
        <dbReference type="EMBL" id="ADE87368.1"/>
    </source>
</evidence>
<evidence type="ECO:0000256" key="3">
    <source>
        <dbReference type="ARBA" id="ARBA00023163"/>
    </source>
</evidence>
<keyword evidence="6" id="KW-0614">Plasmid</keyword>
<dbReference type="SMART" id="SM00342">
    <property type="entry name" value="HTH_ARAC"/>
    <property type="match status" value="1"/>
</dbReference>
<dbReference type="HOGENOM" id="CLU_000445_88_4_5"/>
<keyword evidence="1" id="KW-0805">Transcription regulation</keyword>
<dbReference type="PROSITE" id="PS01124">
    <property type="entry name" value="HTH_ARAC_FAMILY_2"/>
    <property type="match status" value="1"/>
</dbReference>
<dbReference type="Proteomes" id="UP000002361">
    <property type="component" value="Plasmid pRCB133"/>
</dbReference>
<reference evidence="6 7" key="2">
    <citation type="journal article" date="2010" name="J. Bacteriol.">
        <title>Complete genome sequence of the photosynthetic purple nonsulfur bacterium Rhodobacter capsulatus SB 1003.</title>
        <authorList>
            <person name="Strnad H."/>
            <person name="Lapidus A."/>
            <person name="Paces J."/>
            <person name="Ulbrich P."/>
            <person name="Vlcek C."/>
            <person name="Paces V."/>
            <person name="Haselkorn R."/>
        </authorList>
    </citation>
    <scope>NUCLEOTIDE SEQUENCE [LARGE SCALE GENOMIC DNA]</scope>
    <source>
        <strain evidence="7">ATCC BAA-309 / NBRC 16581 / SB1003</strain>
        <plasmid evidence="6 7">pRCB133</plasmid>
    </source>
</reference>
<feature type="region of interest" description="Disordered" evidence="4">
    <location>
        <begin position="172"/>
        <end position="203"/>
    </location>
</feature>
<keyword evidence="7" id="KW-1185">Reference proteome</keyword>
<accession>D5AVN3</accession>
<name>D5AVN3_RHOCB</name>
<dbReference type="InterPro" id="IPR009057">
    <property type="entry name" value="Homeodomain-like_sf"/>
</dbReference>
<evidence type="ECO:0000256" key="1">
    <source>
        <dbReference type="ARBA" id="ARBA00023015"/>
    </source>
</evidence>
<dbReference type="Gene3D" id="1.10.10.60">
    <property type="entry name" value="Homeodomain-like"/>
    <property type="match status" value="2"/>
</dbReference>
<dbReference type="EMBL" id="CP001313">
    <property type="protein sequence ID" value="ADE87368.1"/>
    <property type="molecule type" value="Genomic_DNA"/>
</dbReference>
<evidence type="ECO:0000256" key="4">
    <source>
        <dbReference type="SAM" id="MobiDB-lite"/>
    </source>
</evidence>
<dbReference type="InterPro" id="IPR050204">
    <property type="entry name" value="AraC_XylS_family_regulators"/>
</dbReference>
<evidence type="ECO:0000313" key="7">
    <source>
        <dbReference type="Proteomes" id="UP000002361"/>
    </source>
</evidence>
<dbReference type="PANTHER" id="PTHR46796:SF14">
    <property type="entry name" value="TRANSCRIPTIONAL REGULATORY PROTEIN"/>
    <property type="match status" value="1"/>
</dbReference>
<dbReference type="KEGG" id="rcp:RCAP_rcp00113"/>
<geneLocation type="plasmid" evidence="6 7">
    <name>pRCB133</name>
</geneLocation>
<dbReference type="GO" id="GO:0003700">
    <property type="term" value="F:DNA-binding transcription factor activity"/>
    <property type="evidence" value="ECO:0007669"/>
    <property type="project" value="InterPro"/>
</dbReference>
<reference key="1">
    <citation type="submission" date="2008-12" db="EMBL/GenBank/DDBJ databases">
        <title>Complete genome sequence of Rhodobacter capsulatus SB1003.</title>
        <authorList>
            <person name="Strnad H."/>
            <person name="Lapidus A."/>
            <person name="Vlcek C."/>
            <person name="Ulbrich P."/>
            <person name="Paces J."/>
            <person name="Maltsev N."/>
            <person name="Kumar V."/>
            <person name="Kogan Y."/>
            <person name="Milgram A."/>
            <person name="Rebrekov D."/>
            <person name="Mazur M."/>
            <person name="Cox R."/>
            <person name="Kyrpides N."/>
            <person name="Kolar M."/>
            <person name="Sachova J."/>
            <person name="Ridl J."/>
            <person name="Ivanova N."/>
            <person name="Kapatral V."/>
            <person name="Los T."/>
            <person name="Lykidis A."/>
            <person name="Mikhailova N."/>
            <person name="Reznik G."/>
            <person name="Vasieva O."/>
            <person name="Fonstein M."/>
            <person name="Paces V."/>
            <person name="Haselkorn R."/>
        </authorList>
    </citation>
    <scope>NUCLEOTIDE SEQUENCE</scope>
    <source>
        <strain>SB1003</strain>
    </source>
</reference>
<evidence type="ECO:0000256" key="2">
    <source>
        <dbReference type="ARBA" id="ARBA00023125"/>
    </source>
</evidence>
<sequence length="309" mass="33625">MGQLRQTFTPRMQTRTQALRTLAPLAFRRLEGAIADVWSVRGETGGGGFYLAPDPRIVVFLTETAMTLRAAEAGPELRGMQAFYMPPGVPLWSRLERGQDLAHIDFHLQGAALAQRLGRAAVRPDLAQPQMIGDNPRLRALAQMAAEEVRVPRRGEMVLDGLLSALLGEIFDRTEPGQGPGDKPVQGPGQGAAPPPGGGLTPRQRAAVEGHLRAHLSRQVTVAELAEVAGLSESWFAHRFKQQFGETPQRWQSRLRLEAARAMMADPALSLAEIAHATGFADQAHLSRLFRAAHGLPPSVWRRGTNPGF</sequence>
<protein>
    <submittedName>
        <fullName evidence="6">Transcriptional regulator, AraC family</fullName>
    </submittedName>
</protein>
<dbReference type="PANTHER" id="PTHR46796">
    <property type="entry name" value="HTH-TYPE TRANSCRIPTIONAL ACTIVATOR RHAS-RELATED"/>
    <property type="match status" value="1"/>
</dbReference>
<dbReference type="Pfam" id="PF12833">
    <property type="entry name" value="HTH_18"/>
    <property type="match status" value="1"/>
</dbReference>
<dbReference type="GO" id="GO:0043565">
    <property type="term" value="F:sequence-specific DNA binding"/>
    <property type="evidence" value="ECO:0007669"/>
    <property type="project" value="InterPro"/>
</dbReference>
<keyword evidence="3" id="KW-0804">Transcription</keyword>
<evidence type="ECO:0000259" key="5">
    <source>
        <dbReference type="PROSITE" id="PS01124"/>
    </source>
</evidence>